<accession>A0A7S6R6X9</accession>
<evidence type="ECO:0000256" key="1">
    <source>
        <dbReference type="SAM" id="Phobius"/>
    </source>
</evidence>
<dbReference type="EMBL" id="MT708545">
    <property type="protein sequence ID" value="QOV06084.1"/>
    <property type="molecule type" value="Genomic_DNA"/>
</dbReference>
<reference evidence="2 3" key="1">
    <citation type="submission" date="2020-07" db="EMBL/GenBank/DDBJ databases">
        <title>Complete genome sequence of Rhizobium japonicum phage Pasto.</title>
        <authorList>
            <person name="Manuel N.S."/>
            <person name="Ravindran A."/>
            <person name="Newkirk H."/>
            <person name="Gonzalez C."/>
            <person name="Young R."/>
            <person name="Liu M."/>
        </authorList>
    </citation>
    <scope>NUCLEOTIDE SEQUENCE [LARGE SCALE GENOMIC DNA]</scope>
</reference>
<proteinExistence type="predicted"/>
<feature type="transmembrane region" description="Helical" evidence="1">
    <location>
        <begin position="12"/>
        <end position="32"/>
    </location>
</feature>
<gene>
    <name evidence="2" type="ORF">CPT_Pasto_009</name>
</gene>
<evidence type="ECO:0000313" key="2">
    <source>
        <dbReference type="EMBL" id="QOV06084.1"/>
    </source>
</evidence>
<keyword evidence="1" id="KW-0472">Membrane</keyword>
<sequence>MPKDFLREPISILFAIAAVFLVLNAAGIWPWGPFTNH</sequence>
<protein>
    <submittedName>
        <fullName evidence="2">Putative membrane protein</fullName>
    </submittedName>
</protein>
<name>A0A7S6R6X9_9CAUD</name>
<dbReference type="Proteomes" id="UP000593603">
    <property type="component" value="Segment"/>
</dbReference>
<keyword evidence="1" id="KW-0812">Transmembrane</keyword>
<keyword evidence="1" id="KW-1133">Transmembrane helix</keyword>
<evidence type="ECO:0000313" key="3">
    <source>
        <dbReference type="Proteomes" id="UP000593603"/>
    </source>
</evidence>
<keyword evidence="3" id="KW-1185">Reference proteome</keyword>
<organism evidence="2 3">
    <name type="scientific">Rhizobium phage Pasto</name>
    <dbReference type="NCBI Taxonomy" id="2767575"/>
    <lineage>
        <taxon>Viruses</taxon>
        <taxon>Duplodnaviria</taxon>
        <taxon>Heunggongvirae</taxon>
        <taxon>Uroviricota</taxon>
        <taxon>Caudoviricetes</taxon>
        <taxon>Autographivirales</taxon>
        <taxon>Autographivirales incertae sedis</taxon>
        <taxon>Pastovirus</taxon>
        <taxon>Pastovirus pasto</taxon>
    </lineage>
</organism>